<evidence type="ECO:0000313" key="2">
    <source>
        <dbReference type="Proteomes" id="UP000235145"/>
    </source>
</evidence>
<name>A0A9R1UJT6_LACSA</name>
<proteinExistence type="predicted"/>
<dbReference type="Proteomes" id="UP000235145">
    <property type="component" value="Unassembled WGS sequence"/>
</dbReference>
<comment type="caution">
    <text evidence="1">The sequence shown here is derived from an EMBL/GenBank/DDBJ whole genome shotgun (WGS) entry which is preliminary data.</text>
</comment>
<evidence type="ECO:0000313" key="1">
    <source>
        <dbReference type="EMBL" id="KAJ0188397.1"/>
    </source>
</evidence>
<organism evidence="1 2">
    <name type="scientific">Lactuca sativa</name>
    <name type="common">Garden lettuce</name>
    <dbReference type="NCBI Taxonomy" id="4236"/>
    <lineage>
        <taxon>Eukaryota</taxon>
        <taxon>Viridiplantae</taxon>
        <taxon>Streptophyta</taxon>
        <taxon>Embryophyta</taxon>
        <taxon>Tracheophyta</taxon>
        <taxon>Spermatophyta</taxon>
        <taxon>Magnoliopsida</taxon>
        <taxon>eudicotyledons</taxon>
        <taxon>Gunneridae</taxon>
        <taxon>Pentapetalae</taxon>
        <taxon>asterids</taxon>
        <taxon>campanulids</taxon>
        <taxon>Asterales</taxon>
        <taxon>Asteraceae</taxon>
        <taxon>Cichorioideae</taxon>
        <taxon>Cichorieae</taxon>
        <taxon>Lactucinae</taxon>
        <taxon>Lactuca</taxon>
    </lineage>
</organism>
<sequence length="107" mass="12631">MLMYIIINTFLAVLLGVAIFEILSMTTLRICGIGYVIDFIYDDLEDTWNKINRYFSLPERRETFKCSISGLRCYLGCYCYIWVYEILPSVRACGFVLRKNRDTPRMK</sequence>
<keyword evidence="2" id="KW-1185">Reference proteome</keyword>
<gene>
    <name evidence="1" type="ORF">LSAT_V11C900483220</name>
</gene>
<dbReference type="EMBL" id="NBSK02000009">
    <property type="protein sequence ID" value="KAJ0188397.1"/>
    <property type="molecule type" value="Genomic_DNA"/>
</dbReference>
<accession>A0A9R1UJT6</accession>
<reference evidence="1 2" key="1">
    <citation type="journal article" date="2017" name="Nat. Commun.">
        <title>Genome assembly with in vitro proximity ligation data and whole-genome triplication in lettuce.</title>
        <authorList>
            <person name="Reyes-Chin-Wo S."/>
            <person name="Wang Z."/>
            <person name="Yang X."/>
            <person name="Kozik A."/>
            <person name="Arikit S."/>
            <person name="Song C."/>
            <person name="Xia L."/>
            <person name="Froenicke L."/>
            <person name="Lavelle D.O."/>
            <person name="Truco M.J."/>
            <person name="Xia R."/>
            <person name="Zhu S."/>
            <person name="Xu C."/>
            <person name="Xu H."/>
            <person name="Xu X."/>
            <person name="Cox K."/>
            <person name="Korf I."/>
            <person name="Meyers B.C."/>
            <person name="Michelmore R.W."/>
        </authorList>
    </citation>
    <scope>NUCLEOTIDE SEQUENCE [LARGE SCALE GENOMIC DNA]</scope>
    <source>
        <strain evidence="2">cv. Salinas</strain>
        <tissue evidence="1">Seedlings</tissue>
    </source>
</reference>
<protein>
    <submittedName>
        <fullName evidence="1">Uncharacterized protein</fullName>
    </submittedName>
</protein>
<dbReference type="AlphaFoldDB" id="A0A9R1UJT6"/>